<dbReference type="Pfam" id="PF00106">
    <property type="entry name" value="adh_short"/>
    <property type="match status" value="1"/>
</dbReference>
<accession>A0A067MJV4</accession>
<dbReference type="InParanoid" id="A0A067MJV4"/>
<dbReference type="OrthoDB" id="191139at2759"/>
<evidence type="ECO:0000256" key="1">
    <source>
        <dbReference type="ARBA" id="ARBA00006484"/>
    </source>
</evidence>
<gene>
    <name evidence="4" type="ORF">BOTBODRAFT_113965</name>
</gene>
<evidence type="ECO:0000256" key="2">
    <source>
        <dbReference type="ARBA" id="ARBA00023002"/>
    </source>
</evidence>
<dbReference type="HOGENOM" id="CLU_010194_44_0_1"/>
<dbReference type="InterPro" id="IPR002347">
    <property type="entry name" value="SDR_fam"/>
</dbReference>
<dbReference type="AlphaFoldDB" id="A0A067MJV4"/>
<evidence type="ECO:0008006" key="6">
    <source>
        <dbReference type="Google" id="ProtNLM"/>
    </source>
</evidence>
<sequence length="217" mass="23553">MPTKFGFHTTGEEAAAVLASQIKDKNVLITGVSPKGLGAEVARVLAKFGAGLVVLAGRNREKIEQTERDIKSETPDANLRILILDLNSFASVRTAADEALGYPESLHVLINNAGIMGVEYRKTDDGHEAHLGVNHLGHFLFTSRIFPKLRQSGGRIVNVASNGHRHGSIRFDDPGFSDGEKFDPFTAYGQSKTANMLFTRELARRGVTSFSLHPGGR</sequence>
<dbReference type="GO" id="GO:0016491">
    <property type="term" value="F:oxidoreductase activity"/>
    <property type="evidence" value="ECO:0007669"/>
    <property type="project" value="UniProtKB-KW"/>
</dbReference>
<dbReference type="STRING" id="930990.A0A067MJV4"/>
<dbReference type="PRINTS" id="PR00080">
    <property type="entry name" value="SDRFAMILY"/>
</dbReference>
<name>A0A067MJV4_BOTB1</name>
<comment type="similarity">
    <text evidence="1 3">Belongs to the short-chain dehydrogenases/reductases (SDR) family.</text>
</comment>
<keyword evidence="2" id="KW-0560">Oxidoreductase</keyword>
<keyword evidence="5" id="KW-1185">Reference proteome</keyword>
<proteinExistence type="inferred from homology"/>
<dbReference type="PANTHER" id="PTHR24320:SF283">
    <property type="entry name" value="RETINOL DEHYDROGENASE 11"/>
    <property type="match status" value="1"/>
</dbReference>
<dbReference type="SUPFAM" id="SSF51735">
    <property type="entry name" value="NAD(P)-binding Rossmann-fold domains"/>
    <property type="match status" value="1"/>
</dbReference>
<dbReference type="PANTHER" id="PTHR24320">
    <property type="entry name" value="RETINOL DEHYDROGENASE"/>
    <property type="match status" value="1"/>
</dbReference>
<dbReference type="Proteomes" id="UP000027195">
    <property type="component" value="Unassembled WGS sequence"/>
</dbReference>
<evidence type="ECO:0000256" key="3">
    <source>
        <dbReference type="RuleBase" id="RU000363"/>
    </source>
</evidence>
<evidence type="ECO:0000313" key="4">
    <source>
        <dbReference type="EMBL" id="KDQ11811.1"/>
    </source>
</evidence>
<dbReference type="PRINTS" id="PR00081">
    <property type="entry name" value="GDHRDH"/>
</dbReference>
<dbReference type="Gene3D" id="3.40.50.720">
    <property type="entry name" value="NAD(P)-binding Rossmann-like Domain"/>
    <property type="match status" value="1"/>
</dbReference>
<organism evidence="4 5">
    <name type="scientific">Botryobasidium botryosum (strain FD-172 SS1)</name>
    <dbReference type="NCBI Taxonomy" id="930990"/>
    <lineage>
        <taxon>Eukaryota</taxon>
        <taxon>Fungi</taxon>
        <taxon>Dikarya</taxon>
        <taxon>Basidiomycota</taxon>
        <taxon>Agaricomycotina</taxon>
        <taxon>Agaricomycetes</taxon>
        <taxon>Cantharellales</taxon>
        <taxon>Botryobasidiaceae</taxon>
        <taxon>Botryobasidium</taxon>
    </lineage>
</organism>
<reference evidence="5" key="1">
    <citation type="journal article" date="2014" name="Proc. Natl. Acad. Sci. U.S.A.">
        <title>Extensive sampling of basidiomycete genomes demonstrates inadequacy of the white-rot/brown-rot paradigm for wood decay fungi.</title>
        <authorList>
            <person name="Riley R."/>
            <person name="Salamov A.A."/>
            <person name="Brown D.W."/>
            <person name="Nagy L.G."/>
            <person name="Floudas D."/>
            <person name="Held B.W."/>
            <person name="Levasseur A."/>
            <person name="Lombard V."/>
            <person name="Morin E."/>
            <person name="Otillar R."/>
            <person name="Lindquist E.A."/>
            <person name="Sun H."/>
            <person name="LaButti K.M."/>
            <person name="Schmutz J."/>
            <person name="Jabbour D."/>
            <person name="Luo H."/>
            <person name="Baker S.E."/>
            <person name="Pisabarro A.G."/>
            <person name="Walton J.D."/>
            <person name="Blanchette R.A."/>
            <person name="Henrissat B."/>
            <person name="Martin F."/>
            <person name="Cullen D."/>
            <person name="Hibbett D.S."/>
            <person name="Grigoriev I.V."/>
        </authorList>
    </citation>
    <scope>NUCLEOTIDE SEQUENCE [LARGE SCALE GENOMIC DNA]</scope>
    <source>
        <strain evidence="5">FD-172 SS1</strain>
    </source>
</reference>
<dbReference type="EMBL" id="KL198055">
    <property type="protein sequence ID" value="KDQ11811.1"/>
    <property type="molecule type" value="Genomic_DNA"/>
</dbReference>
<protein>
    <recommendedName>
        <fullName evidence="6">SDR family NAD(P)-dependent oxidoreductase</fullName>
    </recommendedName>
</protein>
<dbReference type="InterPro" id="IPR036291">
    <property type="entry name" value="NAD(P)-bd_dom_sf"/>
</dbReference>
<evidence type="ECO:0000313" key="5">
    <source>
        <dbReference type="Proteomes" id="UP000027195"/>
    </source>
</evidence>